<feature type="domain" description="Malic enzyme NAD-binding" evidence="5">
    <location>
        <begin position="314"/>
        <end position="567"/>
    </location>
</feature>
<name>A0ABR1CH75_NECAM</name>
<protein>
    <recommendedName>
        <fullName evidence="4">Malic enzyme</fullName>
    </recommendedName>
</protein>
<feature type="domain" description="Malic enzyme N-terminal" evidence="6">
    <location>
        <begin position="121"/>
        <end position="304"/>
    </location>
</feature>
<evidence type="ECO:0000256" key="1">
    <source>
        <dbReference type="ARBA" id="ARBA00001936"/>
    </source>
</evidence>
<dbReference type="SUPFAM" id="SSF53223">
    <property type="entry name" value="Aminoacid dehydrogenase-like, N-terminal domain"/>
    <property type="match status" value="1"/>
</dbReference>
<dbReference type="InterPro" id="IPR001891">
    <property type="entry name" value="Malic_OxRdtase"/>
</dbReference>
<dbReference type="Gene3D" id="3.40.50.720">
    <property type="entry name" value="NAD(P)-binding Rossmann-like Domain"/>
    <property type="match status" value="1"/>
</dbReference>
<dbReference type="PANTHER" id="PTHR23406:SF90">
    <property type="entry name" value="MALIC ENZYME-RELATED"/>
    <property type="match status" value="1"/>
</dbReference>
<keyword evidence="3 4" id="KW-0479">Metal-binding</keyword>
<evidence type="ECO:0000259" key="5">
    <source>
        <dbReference type="SMART" id="SM00919"/>
    </source>
</evidence>
<dbReference type="Proteomes" id="UP001303046">
    <property type="component" value="Unassembled WGS sequence"/>
</dbReference>
<organism evidence="7 8">
    <name type="scientific">Necator americanus</name>
    <name type="common">Human hookworm</name>
    <dbReference type="NCBI Taxonomy" id="51031"/>
    <lineage>
        <taxon>Eukaryota</taxon>
        <taxon>Metazoa</taxon>
        <taxon>Ecdysozoa</taxon>
        <taxon>Nematoda</taxon>
        <taxon>Chromadorea</taxon>
        <taxon>Rhabditida</taxon>
        <taxon>Rhabditina</taxon>
        <taxon>Rhabditomorpha</taxon>
        <taxon>Strongyloidea</taxon>
        <taxon>Ancylostomatidae</taxon>
        <taxon>Bunostominae</taxon>
        <taxon>Necator</taxon>
    </lineage>
</organism>
<evidence type="ECO:0000256" key="4">
    <source>
        <dbReference type="RuleBase" id="RU003426"/>
    </source>
</evidence>
<dbReference type="EMBL" id="JAVFWL010000002">
    <property type="protein sequence ID" value="KAK6737777.1"/>
    <property type="molecule type" value="Genomic_DNA"/>
</dbReference>
<dbReference type="PRINTS" id="PR00072">
    <property type="entry name" value="MALOXRDTASE"/>
</dbReference>
<dbReference type="InterPro" id="IPR015884">
    <property type="entry name" value="Malic_enzyme_CS"/>
</dbReference>
<sequence length="626" mass="71017">MLRVFQHHTFSHSIRCMSTSTRTLVHHHGDDMDLSNPDHMRLHKLYRPERITPSKRGVELLKTPRLNKGMAFSLYERQYLGIHGLLPPAFMTEEQQAYRVMAKLRKQPDDLAKYIQLDALQDRTEKLFYRVLCDNIKELMPIVYTPTVGLACQKFGFIYRNPKGLYITINDNSISKIYQILSNWPTQNVRAIVVTDGERILGLGDLGTYGIGIPVGKLALYVALAGIQPEWCLPVIIDVGTDNQGLLNDPFYTGLRRKRVRGKEYDRLMDNFMKACTKRFGRDTLIQFEDFANQNAYRLLDMYKNEYCVFNDDIQGTASVVVAGLIAATRITGKPLRDHKFVFFGAGAASTGIAELCVMEMKEEGLTEEEACSKIFLMDIHGLITQSRIKNLSERHVKFAKDMSDTKNLLEVIKTVKPDGIIGASTVGGSFTEEIISEMARLNQRPIIFALSNPTSKAECTAEEAYRITSGSVLFASGSPFENVEMDGRIFKPGQGNNAYIFPGIALGAVLFKAKHIPDEAFLIAARRCASFVTEKSLHTYGRLYPRLKDIRELSILIAIDVGNYLFQHNLATLHPEPENKEMFIRQQIYSVEYDELINKTYDWPTKDMKHGFPVPVMERSSMDEE</sequence>
<keyword evidence="8" id="KW-1185">Reference proteome</keyword>
<dbReference type="SUPFAM" id="SSF51735">
    <property type="entry name" value="NAD(P)-binding Rossmann-fold domains"/>
    <property type="match status" value="1"/>
</dbReference>
<dbReference type="SMART" id="SM00919">
    <property type="entry name" value="Malic_M"/>
    <property type="match status" value="1"/>
</dbReference>
<comment type="caution">
    <text evidence="7">The sequence shown here is derived from an EMBL/GenBank/DDBJ whole genome shotgun (WGS) entry which is preliminary data.</text>
</comment>
<dbReference type="PROSITE" id="PS00331">
    <property type="entry name" value="MALIC_ENZYMES"/>
    <property type="match status" value="1"/>
</dbReference>
<dbReference type="Gene3D" id="3.40.50.10380">
    <property type="entry name" value="Malic enzyme, N-terminal domain"/>
    <property type="match status" value="1"/>
</dbReference>
<dbReference type="Pfam" id="PF00390">
    <property type="entry name" value="malic"/>
    <property type="match status" value="1"/>
</dbReference>
<dbReference type="InterPro" id="IPR012301">
    <property type="entry name" value="Malic_N_dom"/>
</dbReference>
<accession>A0ABR1CH75</accession>
<evidence type="ECO:0000313" key="8">
    <source>
        <dbReference type="Proteomes" id="UP001303046"/>
    </source>
</evidence>
<dbReference type="PANTHER" id="PTHR23406">
    <property type="entry name" value="MALIC ENZYME-RELATED"/>
    <property type="match status" value="1"/>
</dbReference>
<reference evidence="7 8" key="1">
    <citation type="submission" date="2023-08" db="EMBL/GenBank/DDBJ databases">
        <title>A Necator americanus chromosomal reference genome.</title>
        <authorList>
            <person name="Ilik V."/>
            <person name="Petrzelkova K.J."/>
            <person name="Pardy F."/>
            <person name="Fuh T."/>
            <person name="Niatou-Singa F.S."/>
            <person name="Gouil Q."/>
            <person name="Baker L."/>
            <person name="Ritchie M.E."/>
            <person name="Jex A.R."/>
            <person name="Gazzola D."/>
            <person name="Li H."/>
            <person name="Toshio Fujiwara R."/>
            <person name="Zhan B."/>
            <person name="Aroian R.V."/>
            <person name="Pafco B."/>
            <person name="Schwarz E.M."/>
        </authorList>
    </citation>
    <scope>NUCLEOTIDE SEQUENCE [LARGE SCALE GENOMIC DNA]</scope>
    <source>
        <strain evidence="7 8">Aroian</strain>
        <tissue evidence="7">Whole animal</tissue>
    </source>
</reference>
<evidence type="ECO:0000313" key="7">
    <source>
        <dbReference type="EMBL" id="KAK6737777.1"/>
    </source>
</evidence>
<dbReference type="InterPro" id="IPR046346">
    <property type="entry name" value="Aminoacid_DH-like_N_sf"/>
</dbReference>
<comment type="cofactor">
    <cofactor evidence="1">
        <name>Mn(2+)</name>
        <dbReference type="ChEBI" id="CHEBI:29035"/>
    </cofactor>
</comment>
<dbReference type="NCBIfam" id="NF010052">
    <property type="entry name" value="PRK13529.1"/>
    <property type="match status" value="1"/>
</dbReference>
<dbReference type="InterPro" id="IPR036291">
    <property type="entry name" value="NAD(P)-bd_dom_sf"/>
</dbReference>
<dbReference type="PIRSF" id="PIRSF000106">
    <property type="entry name" value="ME"/>
    <property type="match status" value="1"/>
</dbReference>
<dbReference type="CDD" id="cd05312">
    <property type="entry name" value="NAD_bind_1_malic_enz"/>
    <property type="match status" value="1"/>
</dbReference>
<dbReference type="Pfam" id="PF03949">
    <property type="entry name" value="Malic_M"/>
    <property type="match status" value="1"/>
</dbReference>
<evidence type="ECO:0000259" key="6">
    <source>
        <dbReference type="SMART" id="SM01274"/>
    </source>
</evidence>
<gene>
    <name evidence="7" type="primary">Necator_chrII.g7884</name>
    <name evidence="7" type="ORF">RB195_020090</name>
</gene>
<dbReference type="InterPro" id="IPR012302">
    <property type="entry name" value="Malic_NAD-bd"/>
</dbReference>
<proteinExistence type="inferred from homology"/>
<evidence type="ECO:0000256" key="2">
    <source>
        <dbReference type="ARBA" id="ARBA00008785"/>
    </source>
</evidence>
<dbReference type="SMART" id="SM01274">
    <property type="entry name" value="malic"/>
    <property type="match status" value="1"/>
</dbReference>
<evidence type="ECO:0000256" key="3">
    <source>
        <dbReference type="ARBA" id="ARBA00022723"/>
    </source>
</evidence>
<comment type="similarity">
    <text evidence="2 4">Belongs to the malic enzymes family.</text>
</comment>
<keyword evidence="4" id="KW-0560">Oxidoreductase</keyword>
<dbReference type="InterPro" id="IPR037062">
    <property type="entry name" value="Malic_N_dom_sf"/>
</dbReference>